<gene>
    <name evidence="2" type="ORF">Tci_058676</name>
</gene>
<evidence type="ECO:0000256" key="1">
    <source>
        <dbReference type="SAM" id="MobiDB-lite"/>
    </source>
</evidence>
<reference evidence="2" key="1">
    <citation type="journal article" date="2019" name="Sci. Rep.">
        <title>Draft genome of Tanacetum cinerariifolium, the natural source of mosquito coil.</title>
        <authorList>
            <person name="Yamashiro T."/>
            <person name="Shiraishi A."/>
            <person name="Satake H."/>
            <person name="Nakayama K."/>
        </authorList>
    </citation>
    <scope>NUCLEOTIDE SEQUENCE</scope>
</reference>
<dbReference type="AlphaFoldDB" id="A0A6L2NKB9"/>
<feature type="compositionally biased region" description="Acidic residues" evidence="1">
    <location>
        <begin position="207"/>
        <end position="234"/>
    </location>
</feature>
<feature type="region of interest" description="Disordered" evidence="1">
    <location>
        <begin position="121"/>
        <end position="234"/>
    </location>
</feature>
<feature type="compositionally biased region" description="Basic and acidic residues" evidence="1">
    <location>
        <begin position="162"/>
        <end position="186"/>
    </location>
</feature>
<sequence>MISYLKNTEGYKMEFFKGKTYDQILPIFQARFDANMKFLFKTKEEMEKEDDEIIKSINETPTQKAAKRRKLTTPLAQKVPVVDYQKFFDPIFKEEILAFMSDLGYPESEAYKTYYAFATGKEIPKPNDDEDDDDATSVSKDEDDNDQENDDDQEDDDDQGDDDGRTDSINDGDDFVHPKFLTHDQDERQDEEDSFDPRVQTPSLVETTDDEDNDEENQDVNVEGDELDEEETNE</sequence>
<feature type="compositionally biased region" description="Acidic residues" evidence="1">
    <location>
        <begin position="128"/>
        <end position="161"/>
    </location>
</feature>
<evidence type="ECO:0000313" key="2">
    <source>
        <dbReference type="EMBL" id="GEU86698.1"/>
    </source>
</evidence>
<proteinExistence type="predicted"/>
<accession>A0A6L2NKB9</accession>
<comment type="caution">
    <text evidence="2">The sequence shown here is derived from an EMBL/GenBank/DDBJ whole genome shotgun (WGS) entry which is preliminary data.</text>
</comment>
<organism evidence="2">
    <name type="scientific">Tanacetum cinerariifolium</name>
    <name type="common">Dalmatian daisy</name>
    <name type="synonym">Chrysanthemum cinerariifolium</name>
    <dbReference type="NCBI Taxonomy" id="118510"/>
    <lineage>
        <taxon>Eukaryota</taxon>
        <taxon>Viridiplantae</taxon>
        <taxon>Streptophyta</taxon>
        <taxon>Embryophyta</taxon>
        <taxon>Tracheophyta</taxon>
        <taxon>Spermatophyta</taxon>
        <taxon>Magnoliopsida</taxon>
        <taxon>eudicotyledons</taxon>
        <taxon>Gunneridae</taxon>
        <taxon>Pentapetalae</taxon>
        <taxon>asterids</taxon>
        <taxon>campanulids</taxon>
        <taxon>Asterales</taxon>
        <taxon>Asteraceae</taxon>
        <taxon>Asteroideae</taxon>
        <taxon>Anthemideae</taxon>
        <taxon>Anthemidinae</taxon>
        <taxon>Tanacetum</taxon>
    </lineage>
</organism>
<name>A0A6L2NKB9_TANCI</name>
<dbReference type="EMBL" id="BKCJ010009382">
    <property type="protein sequence ID" value="GEU86698.1"/>
    <property type="molecule type" value="Genomic_DNA"/>
</dbReference>
<protein>
    <submittedName>
        <fullName evidence="2">Uncharacterized protein</fullName>
    </submittedName>
</protein>